<gene>
    <name evidence="2" type="ORF">A9255_02955</name>
</gene>
<dbReference type="Proteomes" id="UP000094600">
    <property type="component" value="Chromosome"/>
</dbReference>
<evidence type="ECO:0000313" key="3">
    <source>
        <dbReference type="Proteomes" id="UP000094600"/>
    </source>
</evidence>
<dbReference type="Pfam" id="PF04448">
    <property type="entry name" value="DUF551"/>
    <property type="match status" value="1"/>
</dbReference>
<feature type="domain" description="DUF551" evidence="1">
    <location>
        <begin position="25"/>
        <end position="98"/>
    </location>
</feature>
<dbReference type="InterPro" id="IPR007539">
    <property type="entry name" value="DUF551"/>
</dbReference>
<evidence type="ECO:0000313" key="2">
    <source>
        <dbReference type="EMBL" id="AOM39642.1"/>
    </source>
</evidence>
<proteinExistence type="predicted"/>
<organism evidence="2 3">
    <name type="scientific">Xenorhabdus hominickii</name>
    <dbReference type="NCBI Taxonomy" id="351679"/>
    <lineage>
        <taxon>Bacteria</taxon>
        <taxon>Pseudomonadati</taxon>
        <taxon>Pseudomonadota</taxon>
        <taxon>Gammaproteobacteria</taxon>
        <taxon>Enterobacterales</taxon>
        <taxon>Morganellaceae</taxon>
        <taxon>Xenorhabdus</taxon>
    </lineage>
</organism>
<keyword evidence="3" id="KW-1185">Reference proteome</keyword>
<sequence length="100" mass="12132">MSDESDKEMEELILNHYEETIKNIQWIKCSDRLPDLDTPVFGGWFYNDQFYWDCFVRVYDNVADDWVWARVEYIGSDNWLQDNEYQITHWMPLSQPPTGK</sequence>
<evidence type="ECO:0000259" key="1">
    <source>
        <dbReference type="Pfam" id="PF04448"/>
    </source>
</evidence>
<protein>
    <recommendedName>
        <fullName evidence="1">DUF551 domain-containing protein</fullName>
    </recommendedName>
</protein>
<name>A0ABM6DP49_XENHO</name>
<accession>A0ABM6DP49</accession>
<dbReference type="EMBL" id="CP016176">
    <property type="protein sequence ID" value="AOM39642.1"/>
    <property type="molecule type" value="Genomic_DNA"/>
</dbReference>
<reference evidence="2 3" key="1">
    <citation type="submission" date="2016-06" db="EMBL/GenBank/DDBJ databases">
        <title>Bacterial characters and pathogenicity of Xenorhabdus hominickii from an entomopathogenic nematode, Steinernema monticolum.</title>
        <authorList>
            <person name="Park Y."/>
            <person name="Kim Y."/>
        </authorList>
    </citation>
    <scope>NUCLEOTIDE SEQUENCE [LARGE SCALE GENOMIC DNA]</scope>
    <source>
        <strain evidence="2 3">ANU1</strain>
    </source>
</reference>
<dbReference type="RefSeq" id="WP_069315394.1">
    <property type="nucleotide sequence ID" value="NZ_CP016176.1"/>
</dbReference>